<evidence type="ECO:0008006" key="3">
    <source>
        <dbReference type="Google" id="ProtNLM"/>
    </source>
</evidence>
<protein>
    <recommendedName>
        <fullName evidence="3">DUF1833 domain-containing protein</fullName>
    </recommendedName>
</protein>
<dbReference type="RefSeq" id="WP_164613479.1">
    <property type="nucleotide sequence ID" value="NZ_JAAIKE010000005.1"/>
</dbReference>
<sequence length="174" mass="18698">MRRLSLNARLAQDAEGGAEIEVALIHIEHPDLEAPIRLSTDNTERLSDDPLMYGTRSSWRGANPVTEPYLWVIASAVLPGDADDAPASAQIALENLDAEMVDLVRSFTDPASVSLAVVLAGSPDVIEGEWTGLLLVSADITAGEIVLSISRDEVELEAFPPGRMTRLNFPGLHT</sequence>
<evidence type="ECO:0000313" key="2">
    <source>
        <dbReference type="Proteomes" id="UP000481421"/>
    </source>
</evidence>
<comment type="caution">
    <text evidence="1">The sequence shown here is derived from an EMBL/GenBank/DDBJ whole genome shotgun (WGS) entry which is preliminary data.</text>
</comment>
<dbReference type="Proteomes" id="UP000481421">
    <property type="component" value="Unassembled WGS sequence"/>
</dbReference>
<gene>
    <name evidence="1" type="ORF">G3572_15390</name>
</gene>
<reference evidence="1 2" key="1">
    <citation type="submission" date="2020-02" db="EMBL/GenBank/DDBJ databases">
        <title>Rhodobacter algicola sp. nov., isolated from microalga culture.</title>
        <authorList>
            <person name="Park C.-Y."/>
        </authorList>
    </citation>
    <scope>NUCLEOTIDE SEQUENCE [LARGE SCALE GENOMIC DNA]</scope>
    <source>
        <strain evidence="1 2">ETT8</strain>
    </source>
</reference>
<keyword evidence="2" id="KW-1185">Reference proteome</keyword>
<evidence type="ECO:0000313" key="1">
    <source>
        <dbReference type="EMBL" id="NEX47596.1"/>
    </source>
</evidence>
<proteinExistence type="predicted"/>
<dbReference type="AlphaFoldDB" id="A0A6B3RR13"/>
<name>A0A6B3RR13_9RHOB</name>
<dbReference type="EMBL" id="JAAIKE010000005">
    <property type="protein sequence ID" value="NEX47596.1"/>
    <property type="molecule type" value="Genomic_DNA"/>
</dbReference>
<accession>A0A6B3RR13</accession>
<organism evidence="1 2">
    <name type="scientific">Pseudotabrizicola algicola</name>
    <dbReference type="NCBI Taxonomy" id="2709381"/>
    <lineage>
        <taxon>Bacteria</taxon>
        <taxon>Pseudomonadati</taxon>
        <taxon>Pseudomonadota</taxon>
        <taxon>Alphaproteobacteria</taxon>
        <taxon>Rhodobacterales</taxon>
        <taxon>Paracoccaceae</taxon>
        <taxon>Pseudotabrizicola</taxon>
    </lineage>
</organism>